<dbReference type="PRINTS" id="PR01217">
    <property type="entry name" value="PRICHEXTENSN"/>
</dbReference>
<gene>
    <name evidence="3" type="ORF">cyc_01929</name>
</gene>
<evidence type="ECO:0000313" key="4">
    <source>
        <dbReference type="Proteomes" id="UP000095192"/>
    </source>
</evidence>
<dbReference type="Proteomes" id="UP000095192">
    <property type="component" value="Unassembled WGS sequence"/>
</dbReference>
<evidence type="ECO:0000313" key="3">
    <source>
        <dbReference type="EMBL" id="OEH77555.1"/>
    </source>
</evidence>
<feature type="compositionally biased region" description="Low complexity" evidence="1">
    <location>
        <begin position="466"/>
        <end position="477"/>
    </location>
</feature>
<proteinExistence type="predicted"/>
<name>A0A1D3D278_9EIME</name>
<reference evidence="3 4" key="1">
    <citation type="journal article" date="2016" name="BMC Genomics">
        <title>Comparative genomics reveals Cyclospora cayetanensis possesses coccidia-like metabolism and invasion components but unique surface antigens.</title>
        <authorList>
            <person name="Liu S."/>
            <person name="Wang L."/>
            <person name="Zheng H."/>
            <person name="Xu Z."/>
            <person name="Roellig D.M."/>
            <person name="Li N."/>
            <person name="Frace M.A."/>
            <person name="Tang K."/>
            <person name="Arrowood M.J."/>
            <person name="Moss D.M."/>
            <person name="Zhang L."/>
            <person name="Feng Y."/>
            <person name="Xiao L."/>
        </authorList>
    </citation>
    <scope>NUCLEOTIDE SEQUENCE [LARGE SCALE GENOMIC DNA]</scope>
    <source>
        <strain evidence="3 4">CHN_HEN01</strain>
    </source>
</reference>
<dbReference type="VEuPathDB" id="ToxoDB:LOC34618852"/>
<feature type="compositionally biased region" description="Pro residues" evidence="1">
    <location>
        <begin position="404"/>
        <end position="414"/>
    </location>
</feature>
<feature type="chain" id="PRO_5008914089" evidence="2">
    <location>
        <begin position="35"/>
        <end position="520"/>
    </location>
</feature>
<dbReference type="EMBL" id="JROU02001057">
    <property type="protein sequence ID" value="OEH77555.1"/>
    <property type="molecule type" value="Genomic_DNA"/>
</dbReference>
<feature type="signal peptide" evidence="2">
    <location>
        <begin position="1"/>
        <end position="34"/>
    </location>
</feature>
<feature type="compositionally biased region" description="Pro residues" evidence="1">
    <location>
        <begin position="453"/>
        <end position="465"/>
    </location>
</feature>
<feature type="region of interest" description="Disordered" evidence="1">
    <location>
        <begin position="399"/>
        <end position="520"/>
    </location>
</feature>
<keyword evidence="2" id="KW-0732">Signal</keyword>
<evidence type="ECO:0000256" key="1">
    <source>
        <dbReference type="SAM" id="MobiDB-lite"/>
    </source>
</evidence>
<protein>
    <submittedName>
        <fullName evidence="3">Uncharacterized protein</fullName>
    </submittedName>
</protein>
<feature type="compositionally biased region" description="Pro residues" evidence="1">
    <location>
        <begin position="482"/>
        <end position="506"/>
    </location>
</feature>
<accession>A0A1D3D278</accession>
<evidence type="ECO:0000256" key="2">
    <source>
        <dbReference type="SAM" id="SignalP"/>
    </source>
</evidence>
<comment type="caution">
    <text evidence="3">The sequence shown here is derived from an EMBL/GenBank/DDBJ whole genome shotgun (WGS) entry which is preliminary data.</text>
</comment>
<sequence length="520" mass="55120">MGTADHRPSEKLRNAAPLVVVLLCSLFLPDLCASEAPGGFPTSALTANDYLADESIYIHEEASAMLASLNTPGALADKAAPKTAAPTSIMDIMYLMSSMAKGEKSVAISNTVQPIVRFMRECLDRLADRLRRLQGKDIKYDGDAFRQLGCIAVSNMALNGIQGTVALFPSSFLSRLTVSIPHVSTAFHQPYDLPCIKPIALAIHERSNPSLHPGGAFNTDGQCSAEMIGGRHDPGLACGPDGSELCRTLSIPPFDNSTGNRDSQASYTCQSTLYSSRPFSCNAGDLTGKFGFGRDLSVSPQIVDMRVLAMDSSPDNPCGIGSRLLPLVLSCSTSGRRLACSPFQVVGSVPSMVVPLLQELVLETTTALLDQPTMQEVIGALKSSVELESRVMFLEAAAEGVSPTPGPSPLPPPEDGTTTTTMSPTFTTRGGPTSTSPASTTTTTTTPTTAPHTPAPPTIPTPIPPTTTTTTTQVTTTNYYPIPGPPRDPLYPEPTPPDDQPSPTPRPPRRRRPRPAPQPR</sequence>
<organism evidence="3 4">
    <name type="scientific">Cyclospora cayetanensis</name>
    <dbReference type="NCBI Taxonomy" id="88456"/>
    <lineage>
        <taxon>Eukaryota</taxon>
        <taxon>Sar</taxon>
        <taxon>Alveolata</taxon>
        <taxon>Apicomplexa</taxon>
        <taxon>Conoidasida</taxon>
        <taxon>Coccidia</taxon>
        <taxon>Eucoccidiorida</taxon>
        <taxon>Eimeriorina</taxon>
        <taxon>Eimeriidae</taxon>
        <taxon>Cyclospora</taxon>
    </lineage>
</organism>
<dbReference type="VEuPathDB" id="ToxoDB:cyc_01929"/>
<feature type="compositionally biased region" description="Low complexity" evidence="1">
    <location>
        <begin position="415"/>
        <end position="452"/>
    </location>
</feature>
<dbReference type="InParanoid" id="A0A1D3D278"/>
<dbReference type="AlphaFoldDB" id="A0A1D3D278"/>
<keyword evidence="4" id="KW-1185">Reference proteome</keyword>